<evidence type="ECO:0000256" key="3">
    <source>
        <dbReference type="ARBA" id="ARBA00022692"/>
    </source>
</evidence>
<gene>
    <name evidence="8" type="ORF">ACFSXZ_20580</name>
</gene>
<feature type="transmembrane region" description="Helical" evidence="6">
    <location>
        <begin position="80"/>
        <end position="97"/>
    </location>
</feature>
<dbReference type="PANTHER" id="PTHR32322">
    <property type="entry name" value="INNER MEMBRANE TRANSPORTER"/>
    <property type="match status" value="1"/>
</dbReference>
<evidence type="ECO:0000256" key="1">
    <source>
        <dbReference type="ARBA" id="ARBA00004141"/>
    </source>
</evidence>
<comment type="similarity">
    <text evidence="2">Belongs to the EamA transporter family.</text>
</comment>
<evidence type="ECO:0000256" key="2">
    <source>
        <dbReference type="ARBA" id="ARBA00007362"/>
    </source>
</evidence>
<evidence type="ECO:0000256" key="4">
    <source>
        <dbReference type="ARBA" id="ARBA00022989"/>
    </source>
</evidence>
<feature type="transmembrane region" description="Helical" evidence="6">
    <location>
        <begin position="224"/>
        <end position="245"/>
    </location>
</feature>
<dbReference type="Proteomes" id="UP001597417">
    <property type="component" value="Unassembled WGS sequence"/>
</dbReference>
<dbReference type="InterPro" id="IPR000620">
    <property type="entry name" value="EamA_dom"/>
</dbReference>
<dbReference type="RefSeq" id="WP_378266732.1">
    <property type="nucleotide sequence ID" value="NZ_JBHUKR010000009.1"/>
</dbReference>
<keyword evidence="9" id="KW-1185">Reference proteome</keyword>
<feature type="transmembrane region" description="Helical" evidence="6">
    <location>
        <begin position="103"/>
        <end position="124"/>
    </location>
</feature>
<dbReference type="Pfam" id="PF00892">
    <property type="entry name" value="EamA"/>
    <property type="match status" value="2"/>
</dbReference>
<accession>A0ABW5FV61</accession>
<comment type="subcellular location">
    <subcellularLocation>
        <location evidence="1">Membrane</location>
        <topology evidence="1">Multi-pass membrane protein</topology>
    </subcellularLocation>
</comment>
<organism evidence="8 9">
    <name type="scientific">Amycolatopsis pigmentata</name>
    <dbReference type="NCBI Taxonomy" id="450801"/>
    <lineage>
        <taxon>Bacteria</taxon>
        <taxon>Bacillati</taxon>
        <taxon>Actinomycetota</taxon>
        <taxon>Actinomycetes</taxon>
        <taxon>Pseudonocardiales</taxon>
        <taxon>Pseudonocardiaceae</taxon>
        <taxon>Amycolatopsis</taxon>
    </lineage>
</organism>
<evidence type="ECO:0000313" key="8">
    <source>
        <dbReference type="EMBL" id="MFD2418726.1"/>
    </source>
</evidence>
<keyword evidence="4 6" id="KW-1133">Transmembrane helix</keyword>
<evidence type="ECO:0000313" key="9">
    <source>
        <dbReference type="Proteomes" id="UP001597417"/>
    </source>
</evidence>
<name>A0ABW5FV61_9PSEU</name>
<comment type="caution">
    <text evidence="8">The sequence shown here is derived from an EMBL/GenBank/DDBJ whole genome shotgun (WGS) entry which is preliminary data.</text>
</comment>
<feature type="domain" description="EamA" evidence="7">
    <location>
        <begin position="163"/>
        <end position="294"/>
    </location>
</feature>
<dbReference type="SUPFAM" id="SSF103481">
    <property type="entry name" value="Multidrug resistance efflux transporter EmrE"/>
    <property type="match status" value="2"/>
</dbReference>
<keyword evidence="5 6" id="KW-0472">Membrane</keyword>
<dbReference type="InterPro" id="IPR037185">
    <property type="entry name" value="EmrE-like"/>
</dbReference>
<evidence type="ECO:0000259" key="7">
    <source>
        <dbReference type="Pfam" id="PF00892"/>
    </source>
</evidence>
<feature type="transmembrane region" description="Helical" evidence="6">
    <location>
        <begin position="131"/>
        <end position="150"/>
    </location>
</feature>
<proteinExistence type="inferred from homology"/>
<feature type="transmembrane region" description="Helical" evidence="6">
    <location>
        <begin position="252"/>
        <end position="273"/>
    </location>
</feature>
<dbReference type="InterPro" id="IPR050638">
    <property type="entry name" value="AA-Vitamin_Transporters"/>
</dbReference>
<feature type="transmembrane region" description="Helical" evidence="6">
    <location>
        <begin position="194"/>
        <end position="212"/>
    </location>
</feature>
<feature type="domain" description="EamA" evidence="7">
    <location>
        <begin position="14"/>
        <end position="149"/>
    </location>
</feature>
<feature type="transmembrane region" description="Helical" evidence="6">
    <location>
        <begin position="162"/>
        <end position="182"/>
    </location>
</feature>
<dbReference type="PANTHER" id="PTHR32322:SF2">
    <property type="entry name" value="EAMA DOMAIN-CONTAINING PROTEIN"/>
    <property type="match status" value="1"/>
</dbReference>
<protein>
    <submittedName>
        <fullName evidence="8">DMT family transporter</fullName>
    </submittedName>
</protein>
<evidence type="ECO:0000256" key="6">
    <source>
        <dbReference type="SAM" id="Phobius"/>
    </source>
</evidence>
<feature type="transmembrane region" description="Helical" evidence="6">
    <location>
        <begin position="51"/>
        <end position="73"/>
    </location>
</feature>
<sequence length="302" mass="30690">MSATPVTTARGRSAVVLLFAGILWGTGGLSGSLLATEAGLRPLSVAAYRLLVGGFCAIAILAGTGGFTGMVWTKPVVRRILVSGALMCLFQSCYFAAVSLTSVSLATMITIGSVPVLVALATSVRERRRPATGALAAIAVAVAGLVLLTWSPQGLESGWRPALGVVLALACGGGFATLTLVSRHPVEGLDPWRTTAFALLVGGLLATPAALWSGMTLPLRPKAIGAALYLGLGPTALGYAAYFRALRRAHPVVTALAVLLEPLTAAVLSAVVLGDRLGLTGWCGAALMAGALAFGSRLRGET</sequence>
<dbReference type="EMBL" id="JBHUKR010000009">
    <property type="protein sequence ID" value="MFD2418726.1"/>
    <property type="molecule type" value="Genomic_DNA"/>
</dbReference>
<keyword evidence="3 6" id="KW-0812">Transmembrane</keyword>
<feature type="transmembrane region" description="Helical" evidence="6">
    <location>
        <begin position="279"/>
        <end position="298"/>
    </location>
</feature>
<evidence type="ECO:0000256" key="5">
    <source>
        <dbReference type="ARBA" id="ARBA00023136"/>
    </source>
</evidence>
<reference evidence="9" key="1">
    <citation type="journal article" date="2019" name="Int. J. Syst. Evol. Microbiol.">
        <title>The Global Catalogue of Microorganisms (GCM) 10K type strain sequencing project: providing services to taxonomists for standard genome sequencing and annotation.</title>
        <authorList>
            <consortium name="The Broad Institute Genomics Platform"/>
            <consortium name="The Broad Institute Genome Sequencing Center for Infectious Disease"/>
            <person name="Wu L."/>
            <person name="Ma J."/>
        </authorList>
    </citation>
    <scope>NUCLEOTIDE SEQUENCE [LARGE SCALE GENOMIC DNA]</scope>
    <source>
        <strain evidence="9">CGMCC 4.7645</strain>
    </source>
</reference>